<keyword evidence="4" id="KW-0282">Flagellum</keyword>
<evidence type="ECO:0000259" key="9">
    <source>
        <dbReference type="PROSITE" id="PS51336"/>
    </source>
</evidence>
<feature type="compositionally biased region" description="Basic and acidic residues" evidence="8">
    <location>
        <begin position="80"/>
        <end position="92"/>
    </location>
</feature>
<evidence type="ECO:0000313" key="10">
    <source>
        <dbReference type="EMBL" id="ESL11450.1"/>
    </source>
</evidence>
<dbReference type="VEuPathDB" id="TriTrypDB:TRSC58_00798"/>
<dbReference type="InterPro" id="IPR006602">
    <property type="entry name" value="DM10_dom"/>
</dbReference>
<dbReference type="GO" id="GO:0043014">
    <property type="term" value="F:alpha-tubulin binding"/>
    <property type="evidence" value="ECO:0007669"/>
    <property type="project" value="TreeGrafter"/>
</dbReference>
<dbReference type="GO" id="GO:0007052">
    <property type="term" value="P:mitotic spindle organization"/>
    <property type="evidence" value="ECO:0007669"/>
    <property type="project" value="TreeGrafter"/>
</dbReference>
<keyword evidence="3" id="KW-0677">Repeat</keyword>
<dbReference type="GO" id="GO:0060285">
    <property type="term" value="P:cilium-dependent cell motility"/>
    <property type="evidence" value="ECO:0007669"/>
    <property type="project" value="TreeGrafter"/>
</dbReference>
<keyword evidence="6" id="KW-0206">Cytoskeleton</keyword>
<dbReference type="Proteomes" id="UP000031737">
    <property type="component" value="Unassembled WGS sequence"/>
</dbReference>
<dbReference type="GO" id="GO:0005930">
    <property type="term" value="C:axoneme"/>
    <property type="evidence" value="ECO:0007669"/>
    <property type="project" value="TreeGrafter"/>
</dbReference>
<evidence type="ECO:0000256" key="2">
    <source>
        <dbReference type="ARBA" id="ARBA00022490"/>
    </source>
</evidence>
<evidence type="ECO:0000256" key="8">
    <source>
        <dbReference type="SAM" id="MobiDB-lite"/>
    </source>
</evidence>
<dbReference type="InterPro" id="IPR011992">
    <property type="entry name" value="EF-hand-dom_pair"/>
</dbReference>
<dbReference type="AlphaFoldDB" id="A0A061JAR5"/>
<dbReference type="PANTHER" id="PTHR12086:SF15">
    <property type="entry name" value="DM10 DOMAIN-CONTAINING PROTEIN"/>
    <property type="match status" value="1"/>
</dbReference>
<dbReference type="GO" id="GO:0072686">
    <property type="term" value="C:mitotic spindle"/>
    <property type="evidence" value="ECO:0007669"/>
    <property type="project" value="TreeGrafter"/>
</dbReference>
<evidence type="ECO:0000313" key="11">
    <source>
        <dbReference type="Proteomes" id="UP000031737"/>
    </source>
</evidence>
<evidence type="ECO:0000256" key="4">
    <source>
        <dbReference type="ARBA" id="ARBA00022846"/>
    </source>
</evidence>
<keyword evidence="2" id="KW-0963">Cytoplasm</keyword>
<comment type="subcellular location">
    <subcellularLocation>
        <location evidence="1">Cytoplasm</location>
        <location evidence="1">Cytoskeleton</location>
        <location evidence="1">Flagellum axoneme</location>
    </subcellularLocation>
</comment>
<dbReference type="GO" id="GO:0005509">
    <property type="term" value="F:calcium ion binding"/>
    <property type="evidence" value="ECO:0007669"/>
    <property type="project" value="InterPro"/>
</dbReference>
<evidence type="ECO:0000256" key="1">
    <source>
        <dbReference type="ARBA" id="ARBA00004611"/>
    </source>
</evidence>
<dbReference type="GO" id="GO:0000281">
    <property type="term" value="P:mitotic cytokinesis"/>
    <property type="evidence" value="ECO:0007669"/>
    <property type="project" value="TreeGrafter"/>
</dbReference>
<comment type="caution">
    <text evidence="10">The sequence shown here is derived from an EMBL/GenBank/DDBJ whole genome shotgun (WGS) entry which is preliminary data.</text>
</comment>
<dbReference type="FunFam" id="2.30.29.170:FF:000007">
    <property type="entry name" value="EF-Hand domain-Containing protein 1 homolog"/>
    <property type="match status" value="1"/>
</dbReference>
<feature type="region of interest" description="Disordered" evidence="8">
    <location>
        <begin position="66"/>
        <end position="92"/>
    </location>
</feature>
<dbReference type="Pfam" id="PF06565">
    <property type="entry name" value="DM10_dom"/>
    <property type="match status" value="3"/>
</dbReference>
<proteinExistence type="predicted"/>
<keyword evidence="11" id="KW-1185">Reference proteome</keyword>
<dbReference type="Pfam" id="PF13499">
    <property type="entry name" value="EF-hand_7"/>
    <property type="match status" value="1"/>
</dbReference>
<dbReference type="Gene3D" id="1.10.238.10">
    <property type="entry name" value="EF-hand"/>
    <property type="match status" value="1"/>
</dbReference>
<protein>
    <recommendedName>
        <fullName evidence="9">DM10 domain-containing protein</fullName>
    </recommendedName>
</protein>
<keyword evidence="7" id="KW-0966">Cell projection</keyword>
<dbReference type="InterPro" id="IPR040193">
    <property type="entry name" value="EFHC1/EFHC2/EFHB"/>
</dbReference>
<evidence type="ECO:0000256" key="6">
    <source>
        <dbReference type="ARBA" id="ARBA00023212"/>
    </source>
</evidence>
<dbReference type="PROSITE" id="PS51336">
    <property type="entry name" value="DM10"/>
    <property type="match status" value="3"/>
</dbReference>
<dbReference type="OrthoDB" id="10255210at2759"/>
<reference evidence="10 11" key="1">
    <citation type="submission" date="2013-07" db="EMBL/GenBank/DDBJ databases">
        <authorList>
            <person name="Stoco P.H."/>
            <person name="Wagner G."/>
            <person name="Gerber A."/>
            <person name="Zaha A."/>
            <person name="Thompson C."/>
            <person name="Bartholomeu D.C."/>
            <person name="Luckemeyer D.D."/>
            <person name="Bahia D."/>
            <person name="Loreto E."/>
            <person name="Prestes E.B."/>
            <person name="Lima F.M."/>
            <person name="Rodrigues-Luiz G."/>
            <person name="Vallejo G.A."/>
            <person name="Filho J.F."/>
            <person name="Monteiro K.M."/>
            <person name="Tyler K.M."/>
            <person name="de Almeida L.G."/>
            <person name="Ortiz M.F."/>
            <person name="Siervo M.A."/>
            <person name="de Moraes M.H."/>
            <person name="Cunha O.L."/>
            <person name="Mendonca-Neto R."/>
            <person name="Silva R."/>
            <person name="Teixeira S.M."/>
            <person name="Murta S.M."/>
            <person name="Sincero T.C."/>
            <person name="Mendes T.A."/>
            <person name="Urmenyi T.P."/>
            <person name="Silva V.G."/>
            <person name="da Rocha W.D."/>
            <person name="Andersson B."/>
            <person name="Romanha A.J."/>
            <person name="Steindel M."/>
            <person name="de Vasconcelos A.T."/>
            <person name="Grisard E.C."/>
        </authorList>
    </citation>
    <scope>NUCLEOTIDE SEQUENCE [LARGE SCALE GENOMIC DNA]</scope>
    <source>
        <strain evidence="10 11">SC58</strain>
    </source>
</reference>
<organism evidence="10 11">
    <name type="scientific">Trypanosoma rangeli SC58</name>
    <dbReference type="NCBI Taxonomy" id="429131"/>
    <lineage>
        <taxon>Eukaryota</taxon>
        <taxon>Discoba</taxon>
        <taxon>Euglenozoa</taxon>
        <taxon>Kinetoplastea</taxon>
        <taxon>Metakinetoplastina</taxon>
        <taxon>Trypanosomatida</taxon>
        <taxon>Trypanosomatidae</taxon>
        <taxon>Trypanosoma</taxon>
        <taxon>Herpetosoma</taxon>
    </lineage>
</organism>
<dbReference type="PANTHER" id="PTHR12086">
    <property type="entry name" value="EF-HAND DOMAIN C-TERMINAL CONTAINING PROTEIN"/>
    <property type="match status" value="1"/>
</dbReference>
<feature type="domain" description="DM10" evidence="9">
    <location>
        <begin position="425"/>
        <end position="524"/>
    </location>
</feature>
<gene>
    <name evidence="10" type="ORF">TRSC58_00798</name>
</gene>
<feature type="domain" description="DM10" evidence="9">
    <location>
        <begin position="256"/>
        <end position="377"/>
    </location>
</feature>
<evidence type="ECO:0000256" key="7">
    <source>
        <dbReference type="ARBA" id="ARBA00023273"/>
    </source>
</evidence>
<feature type="domain" description="DM10" evidence="9">
    <location>
        <begin position="96"/>
        <end position="200"/>
    </location>
</feature>
<sequence length="759" mass="86549">MAYTQSQGMKKEFALPMVPGMTCGEEMLRRNYHRVQIHGEKYDTITSTKSVPIDMTRSNMGKMSTAFTAGDGTLANATESGRRDASRRQSDRADLSGRVLRFYGYTKEQVPESAVERERVRKVVLNVFLEDNTMSVTEQSPDNSGFAFPLALKRHIVPMHDGTPITFAHFRVGDTITFYGRTYKLYDADKFTRDFFKEGGVELEPAQEVPTDAFTLQRSRPIAKAHDVRSVAADSPLNITLLPEQVRAAQQFLEHDGEVLRCDCIWDDTEALHGVKHFFTLYYFLADGSIAVVEKDFPNSGRDPFPRYFRRQRVAKPTGDGKFDPQTLESNTFGGGKKPVYYTDDDIRIGNVLNLYGRSVLICDYDEFTRSHLRKKFGVIAYEPIPGGRKPPTVPVGCQRREKTAQELEEMQKRKRTESRLRTFADGVVKFLMRLDNAKYDDEIRRFVLAVYPADNTISIFEPVQRNSGIVGGRFLQRQCCRRPDGELYMAHDFFVGAHVNINGFPFVVLASDERSLNYMEANSQEFNRSDINHIVRKLRAMLTSKQTGLVEAFREADEVNKGGLQMEVFLEIMRRLQLDISEQEILSILRYFDKHGESYVSYEEFVARVMPNGGVVASDDRPWEVIDKESAEKESAMFVIDPRIDEQRRARAEETALAARGAAELLVLYDQRRQLVLKEFRAVADYSTESIIGANEFKMCVRRKLQMSSMPDAELNALCAKLFPKDLPQLSLEELIRVFNGTSSLPRNLCEIKRGVSR</sequence>
<evidence type="ECO:0000256" key="3">
    <source>
        <dbReference type="ARBA" id="ARBA00022737"/>
    </source>
</evidence>
<dbReference type="EMBL" id="AUPL01000798">
    <property type="protein sequence ID" value="ESL11450.1"/>
    <property type="molecule type" value="Genomic_DNA"/>
</dbReference>
<name>A0A061JAR5_TRYRA</name>
<dbReference type="Gene3D" id="2.30.29.170">
    <property type="match status" value="3"/>
</dbReference>
<dbReference type="InterPro" id="IPR002048">
    <property type="entry name" value="EF_hand_dom"/>
</dbReference>
<accession>A0A061JAR5</accession>
<keyword evidence="5" id="KW-0969">Cilium</keyword>
<dbReference type="SMART" id="SM00676">
    <property type="entry name" value="DM10"/>
    <property type="match status" value="3"/>
</dbReference>
<dbReference type="SUPFAM" id="SSF47473">
    <property type="entry name" value="EF-hand"/>
    <property type="match status" value="1"/>
</dbReference>
<evidence type="ECO:0000256" key="5">
    <source>
        <dbReference type="ARBA" id="ARBA00023069"/>
    </source>
</evidence>